<organism evidence="5 6">
    <name type="scientific">Phytophthora megakarya</name>
    <dbReference type="NCBI Taxonomy" id="4795"/>
    <lineage>
        <taxon>Eukaryota</taxon>
        <taxon>Sar</taxon>
        <taxon>Stramenopiles</taxon>
        <taxon>Oomycota</taxon>
        <taxon>Peronosporomycetes</taxon>
        <taxon>Peronosporales</taxon>
        <taxon>Peronosporaceae</taxon>
        <taxon>Phytophthora</taxon>
    </lineage>
</organism>
<feature type="repeat" description="ANK" evidence="3">
    <location>
        <begin position="40"/>
        <end position="69"/>
    </location>
</feature>
<sequence>MAFLLPSTITAFVRRGDLVGVQRRLAIGDDVNEHRSCTGSPLIEATRNNHLSIMELLLDNGADPEVVGPKKLTALHAAINEKNATAVKLLVERGADVNNSRFSGRSPLQCAIKKNLLEVASTLLAHGADPFVYSGTGKCAKDYLQYVRVGSDREKFEILLTAYTDLNSAIRERNIQAVETCLRKQLTGDANANVATIDAAIQLKHAGAVEIILQTALTTDTVEDMIIKVKSLEFGIKSAENPSWLKILLHVRDNFERDILLQVLQSQDVTQLQNLIEGAAMTDLVQTAKFNDGWTPLHLAASLGSNEMVEYLIVECALNPLVLDSDDKTALDLATENDSESELCWMLRQYMKKRVFSDYARLLLRTNEVTVEKLQELVGHMTSVDDLRIIFSLGFEALNAVDMHDVLTRAFGEVISEKLVFDDRVAVLFKMGLQECKRQGYISEMEQLEWDLKATKVNVENSDWVREIKRSLQVVECRVTTAENNIDMLQTQFSRLKDALIQREENLNKQRTRRRCISLLSSTLMMCGGAVINDLFGAAFDLWDPEQLLDFLSIDYVGDFLTDQTSEFIFKDGVEALFIDSDVDPMEFAHVLKDIAKIELTMDVESEILSSLNYKSEPDSANPLFPPKECTSSNMDSVLLTTQYATKVCVQEKTLDGEDTPKVASVPLANDFQMPEEEMQEYPYHYAVRFSNGDIDQFLELVQYIDGDDGDINETLSFYVNSAEVWETINATALVYASYLGYIEIVKWFLDRSDIEPTEKKFSTINRARSRSNLPIEVWTKAPTSCP</sequence>
<dbReference type="SUPFAM" id="SSF48403">
    <property type="entry name" value="Ankyrin repeat"/>
    <property type="match status" value="1"/>
</dbReference>
<dbReference type="InterPro" id="IPR036770">
    <property type="entry name" value="Ankyrin_rpt-contain_sf"/>
</dbReference>
<dbReference type="AlphaFoldDB" id="A0A225WJN7"/>
<dbReference type="STRING" id="4795.A0A225WJN7"/>
<keyword evidence="1" id="KW-0677">Repeat</keyword>
<dbReference type="PROSITE" id="PS50088">
    <property type="entry name" value="ANK_REPEAT"/>
    <property type="match status" value="4"/>
</dbReference>
<gene>
    <name evidence="5" type="ORF">PHMEG_0008239</name>
</gene>
<evidence type="ECO:0000256" key="4">
    <source>
        <dbReference type="SAM" id="Coils"/>
    </source>
</evidence>
<dbReference type="Gene3D" id="1.25.40.20">
    <property type="entry name" value="Ankyrin repeat-containing domain"/>
    <property type="match status" value="2"/>
</dbReference>
<dbReference type="Proteomes" id="UP000198211">
    <property type="component" value="Unassembled WGS sequence"/>
</dbReference>
<accession>A0A225WJN7</accession>
<evidence type="ECO:0000256" key="3">
    <source>
        <dbReference type="PROSITE-ProRule" id="PRU00023"/>
    </source>
</evidence>
<evidence type="ECO:0000313" key="5">
    <source>
        <dbReference type="EMBL" id="OWZ17772.1"/>
    </source>
</evidence>
<name>A0A225WJN7_9STRA</name>
<comment type="caution">
    <text evidence="5">The sequence shown here is derived from an EMBL/GenBank/DDBJ whole genome shotgun (WGS) entry which is preliminary data.</text>
</comment>
<feature type="repeat" description="ANK" evidence="3">
    <location>
        <begin position="70"/>
        <end position="102"/>
    </location>
</feature>
<evidence type="ECO:0000313" key="6">
    <source>
        <dbReference type="Proteomes" id="UP000198211"/>
    </source>
</evidence>
<proteinExistence type="predicted"/>
<dbReference type="InterPro" id="IPR002110">
    <property type="entry name" value="Ankyrin_rpt"/>
</dbReference>
<dbReference type="Pfam" id="PF12796">
    <property type="entry name" value="Ank_2"/>
    <property type="match status" value="2"/>
</dbReference>
<dbReference type="OrthoDB" id="158111at2759"/>
<feature type="repeat" description="ANK" evidence="3">
    <location>
        <begin position="292"/>
        <end position="313"/>
    </location>
</feature>
<dbReference type="PROSITE" id="PS50297">
    <property type="entry name" value="ANK_REP_REGION"/>
    <property type="match status" value="3"/>
</dbReference>
<dbReference type="PANTHER" id="PTHR24171:SF9">
    <property type="entry name" value="ANKYRIN REPEAT DOMAIN-CONTAINING PROTEIN 39"/>
    <property type="match status" value="1"/>
</dbReference>
<evidence type="ECO:0000256" key="1">
    <source>
        <dbReference type="ARBA" id="ARBA00022737"/>
    </source>
</evidence>
<dbReference type="PANTHER" id="PTHR24171">
    <property type="entry name" value="ANKYRIN REPEAT DOMAIN-CONTAINING PROTEIN 39-RELATED"/>
    <property type="match status" value="1"/>
</dbReference>
<feature type="coiled-coil region" evidence="4">
    <location>
        <begin position="465"/>
        <end position="499"/>
    </location>
</feature>
<reference evidence="6" key="1">
    <citation type="submission" date="2017-03" db="EMBL/GenBank/DDBJ databases">
        <title>Phytopthora megakarya and P. palmivora, two closely related causual agents of cacao black pod achieved similar genome size and gene model numbers by different mechanisms.</title>
        <authorList>
            <person name="Ali S."/>
            <person name="Shao J."/>
            <person name="Larry D.J."/>
            <person name="Kronmiller B."/>
            <person name="Shen D."/>
            <person name="Strem M.D."/>
            <person name="Melnick R.L."/>
            <person name="Guiltinan M.J."/>
            <person name="Tyler B.M."/>
            <person name="Meinhardt L.W."/>
            <person name="Bailey B.A."/>
        </authorList>
    </citation>
    <scope>NUCLEOTIDE SEQUENCE [LARGE SCALE GENOMIC DNA]</scope>
    <source>
        <strain evidence="6">zdho120</strain>
    </source>
</reference>
<protein>
    <submittedName>
        <fullName evidence="5">Uncharacterized protein</fullName>
    </submittedName>
</protein>
<feature type="repeat" description="ANK" evidence="3">
    <location>
        <begin position="103"/>
        <end position="135"/>
    </location>
</feature>
<keyword evidence="4" id="KW-0175">Coiled coil</keyword>
<evidence type="ECO:0000256" key="2">
    <source>
        <dbReference type="ARBA" id="ARBA00023043"/>
    </source>
</evidence>
<keyword evidence="6" id="KW-1185">Reference proteome</keyword>
<keyword evidence="2 3" id="KW-0040">ANK repeat</keyword>
<dbReference type="EMBL" id="NBNE01000694">
    <property type="protein sequence ID" value="OWZ17772.1"/>
    <property type="molecule type" value="Genomic_DNA"/>
</dbReference>
<dbReference type="SMART" id="SM00248">
    <property type="entry name" value="ANK"/>
    <property type="match status" value="7"/>
</dbReference>